<dbReference type="PANTHER" id="PTHR15629:SF8">
    <property type="entry name" value="DUF500 DOMAIN PROTEIN (AFU_ORTHOLOGUE AFUA_5G07310)"/>
    <property type="match status" value="1"/>
</dbReference>
<reference evidence="3 4" key="1">
    <citation type="submission" date="2023-08" db="EMBL/GenBank/DDBJ databases">
        <title>Black Yeasts Isolated from many extreme environments.</title>
        <authorList>
            <person name="Coleine C."/>
            <person name="Stajich J.E."/>
            <person name="Selbmann L."/>
        </authorList>
    </citation>
    <scope>NUCLEOTIDE SEQUENCE [LARGE SCALE GENOMIC DNA]</scope>
    <source>
        <strain evidence="3 4">CCFEE 5885</strain>
    </source>
</reference>
<feature type="compositionally biased region" description="Basic and acidic residues" evidence="1">
    <location>
        <begin position="676"/>
        <end position="686"/>
    </location>
</feature>
<dbReference type="PANTHER" id="PTHR15629">
    <property type="entry name" value="SH3YL1 PROTEIN"/>
    <property type="match status" value="1"/>
</dbReference>
<name>A0ABR0KJ49_9EURO</name>
<keyword evidence="4" id="KW-1185">Reference proteome</keyword>
<dbReference type="Proteomes" id="UP001345013">
    <property type="component" value="Unassembled WGS sequence"/>
</dbReference>
<sequence>MAQPGSTTWQTPQPTFWEKTKNYSSTAYTKALKPGFDKAYAVVDKLGAPVNRLSNKVGSEAFWPTTIDKESEKCARIIRTFCKDGFYDKIEEEAAQQAIEARKDTTVNVPSGTQRNVVKIPAKAIQNAVGLAIFTTMRTGWLFGGSGGAGLVVARHPDTREWSPPSGIITQNVSFGFLAGVDIYDTVLVINNYRALEAFTRLRCTLGSEVGVVAGPVGVGGEIDMKIHKKPAPVWAYVKSRGLYAGVALAGNAVIERTDENAKFYGYEVSAADILAGKVRHPPERDYKILIDTLKAAQGDDVDASLLPSGESPSDFDVDFTRSTFGVPAVQDNDPYGVKALEAEGLHIREAGTHLRPSAEVFDFNPAPSSPIYKSYRKSLDGTSLRRKTDSWRNSATSLSSVTRATQTGDDEGSSIPNHRLSRPTSQRNHSSNFSTQSITTSPVKEDAINENNPIHQASLREERREGKQKDEEEDDDDIADLSDEIDSDVEIGTAVSTIARPRVVQVSKPVPPALPARNPGRATPTLQSNYSAVTAPQSNYFTVKLKTNQDLPEGRLVLRTSLDNWSVDRRGEMKDGIFHFKLDTTQFSDDFECKFVILPDRWMHDPNLVVASPASGEDITFTDSRVIFDPPTGKGASDLVEALEAVKVANQRSSRRDSDADDDAFVSVPPTPDENENKMEKANGV</sequence>
<feature type="region of interest" description="Disordered" evidence="1">
    <location>
        <begin position="384"/>
        <end position="486"/>
    </location>
</feature>
<protein>
    <recommendedName>
        <fullName evidence="2">Ysc84 actin-binding domain-containing protein</fullName>
    </recommendedName>
</protein>
<feature type="compositionally biased region" description="Basic and acidic residues" evidence="1">
    <location>
        <begin position="459"/>
        <end position="471"/>
    </location>
</feature>
<gene>
    <name evidence="3" type="ORF">LTR24_002188</name>
</gene>
<evidence type="ECO:0000313" key="4">
    <source>
        <dbReference type="Proteomes" id="UP001345013"/>
    </source>
</evidence>
<proteinExistence type="predicted"/>
<accession>A0ABR0KJ49</accession>
<feature type="compositionally biased region" description="Acidic residues" evidence="1">
    <location>
        <begin position="472"/>
        <end position="486"/>
    </location>
</feature>
<feature type="domain" description="Ysc84 actin-binding" evidence="2">
    <location>
        <begin position="172"/>
        <end position="297"/>
    </location>
</feature>
<dbReference type="Pfam" id="PF04366">
    <property type="entry name" value="Ysc84"/>
    <property type="match status" value="1"/>
</dbReference>
<feature type="region of interest" description="Disordered" evidence="1">
    <location>
        <begin position="651"/>
        <end position="686"/>
    </location>
</feature>
<evidence type="ECO:0000256" key="1">
    <source>
        <dbReference type="SAM" id="MobiDB-lite"/>
    </source>
</evidence>
<feature type="compositionally biased region" description="Polar residues" evidence="1">
    <location>
        <begin position="423"/>
        <end position="443"/>
    </location>
</feature>
<dbReference type="EMBL" id="JAVRRG010000017">
    <property type="protein sequence ID" value="KAK5097721.1"/>
    <property type="molecule type" value="Genomic_DNA"/>
</dbReference>
<dbReference type="InterPro" id="IPR051702">
    <property type="entry name" value="SH3_domain_YSC84-like"/>
</dbReference>
<evidence type="ECO:0000313" key="3">
    <source>
        <dbReference type="EMBL" id="KAK5097721.1"/>
    </source>
</evidence>
<comment type="caution">
    <text evidence="3">The sequence shown here is derived from an EMBL/GenBank/DDBJ whole genome shotgun (WGS) entry which is preliminary data.</text>
</comment>
<evidence type="ECO:0000259" key="2">
    <source>
        <dbReference type="Pfam" id="PF04366"/>
    </source>
</evidence>
<organism evidence="3 4">
    <name type="scientific">Lithohypha guttulata</name>
    <dbReference type="NCBI Taxonomy" id="1690604"/>
    <lineage>
        <taxon>Eukaryota</taxon>
        <taxon>Fungi</taxon>
        <taxon>Dikarya</taxon>
        <taxon>Ascomycota</taxon>
        <taxon>Pezizomycotina</taxon>
        <taxon>Eurotiomycetes</taxon>
        <taxon>Chaetothyriomycetidae</taxon>
        <taxon>Chaetothyriales</taxon>
        <taxon>Trichomeriaceae</taxon>
        <taxon>Lithohypha</taxon>
    </lineage>
</organism>
<feature type="compositionally biased region" description="Polar residues" evidence="1">
    <location>
        <begin position="392"/>
        <end position="408"/>
    </location>
</feature>
<dbReference type="InterPro" id="IPR007461">
    <property type="entry name" value="Ysc84_actin-binding"/>
</dbReference>